<dbReference type="UniPathway" id="UPA00219"/>
<evidence type="ECO:0000256" key="4">
    <source>
        <dbReference type="ARBA" id="ARBA00022692"/>
    </source>
</evidence>
<keyword evidence="6 7" id="KW-0472">Membrane</keyword>
<keyword evidence="7" id="KW-0133">Cell shape</keyword>
<evidence type="ECO:0000256" key="9">
    <source>
        <dbReference type="PIRSR" id="PIRSR600715-1"/>
    </source>
</evidence>
<dbReference type="EMBL" id="SMAL01000002">
    <property type="protein sequence ID" value="TCT16275.1"/>
    <property type="molecule type" value="Genomic_DNA"/>
</dbReference>
<dbReference type="PANTHER" id="PTHR22926">
    <property type="entry name" value="PHOSPHO-N-ACETYLMURAMOYL-PENTAPEPTIDE-TRANSFERASE"/>
    <property type="match status" value="1"/>
</dbReference>
<feature type="transmembrane region" description="Helical" evidence="7">
    <location>
        <begin position="6"/>
        <end position="24"/>
    </location>
</feature>
<keyword evidence="7 9" id="KW-0460">Magnesium</keyword>
<dbReference type="GO" id="GO:0051992">
    <property type="term" value="F:UDP-N-acetylmuramoyl-L-alanyl-D-glutamyl-meso-2,6-diaminopimelyl-D-alanyl-D-alanine:undecaprenyl-phosphate transferase activity"/>
    <property type="evidence" value="ECO:0007669"/>
    <property type="project" value="RHEA"/>
</dbReference>
<keyword evidence="7 9" id="KW-0479">Metal-binding</keyword>
<dbReference type="Proteomes" id="UP000294902">
    <property type="component" value="Unassembled WGS sequence"/>
</dbReference>
<dbReference type="GO" id="GO:0008963">
    <property type="term" value="F:phospho-N-acetylmuramoyl-pentapeptide-transferase activity"/>
    <property type="evidence" value="ECO:0007669"/>
    <property type="project" value="UniProtKB-UniRule"/>
</dbReference>
<comment type="subcellular location">
    <subcellularLocation>
        <location evidence="7">Cell membrane</location>
        <topology evidence="7">Multi-pass membrane protein</topology>
    </subcellularLocation>
    <subcellularLocation>
        <location evidence="1">Membrane</location>
        <topology evidence="1">Multi-pass membrane protein</topology>
    </subcellularLocation>
</comment>
<dbReference type="EC" id="2.7.8.13" evidence="7 8"/>
<evidence type="ECO:0000256" key="5">
    <source>
        <dbReference type="ARBA" id="ARBA00022989"/>
    </source>
</evidence>
<keyword evidence="11" id="KW-1185">Reference proteome</keyword>
<feature type="transmembrane region" description="Helical" evidence="7">
    <location>
        <begin position="302"/>
        <end position="321"/>
    </location>
</feature>
<feature type="transmembrane region" description="Helical" evidence="7">
    <location>
        <begin position="152"/>
        <end position="171"/>
    </location>
</feature>
<accession>A0A4R3MMS7</accession>
<dbReference type="GO" id="GO:0009252">
    <property type="term" value="P:peptidoglycan biosynthetic process"/>
    <property type="evidence" value="ECO:0007669"/>
    <property type="project" value="UniProtKB-UniRule"/>
</dbReference>
<keyword evidence="7" id="KW-0132">Cell division</keyword>
<evidence type="ECO:0000256" key="3">
    <source>
        <dbReference type="ARBA" id="ARBA00022679"/>
    </source>
</evidence>
<comment type="pathway">
    <text evidence="7">Cell wall biogenesis; peptidoglycan biosynthesis.</text>
</comment>
<keyword evidence="7" id="KW-0131">Cell cycle</keyword>
<comment type="caution">
    <text evidence="10">The sequence shown here is derived from an EMBL/GenBank/DDBJ whole genome shotgun (WGS) entry which is preliminary data.</text>
</comment>
<keyword evidence="7" id="KW-1003">Cell membrane</keyword>
<dbReference type="GO" id="GO:0071555">
    <property type="term" value="P:cell wall organization"/>
    <property type="evidence" value="ECO:0007669"/>
    <property type="project" value="UniProtKB-KW"/>
</dbReference>
<comment type="similarity">
    <text evidence="2 7">Belongs to the glycosyltransferase 4 family. MraY subfamily.</text>
</comment>
<dbReference type="PROSITE" id="PS01348">
    <property type="entry name" value="MRAY_2"/>
    <property type="match status" value="1"/>
</dbReference>
<reference evidence="10 11" key="1">
    <citation type="submission" date="2019-03" db="EMBL/GenBank/DDBJ databases">
        <title>Genomic Encyclopedia of Type Strains, Phase IV (KMG-IV): sequencing the most valuable type-strain genomes for metagenomic binning, comparative biology and taxonomic classification.</title>
        <authorList>
            <person name="Goeker M."/>
        </authorList>
    </citation>
    <scope>NUCLEOTIDE SEQUENCE [LARGE SCALE GENOMIC DNA]</scope>
    <source>
        <strain evidence="10 11">DSM 24629</strain>
    </source>
</reference>
<dbReference type="GO" id="GO:0005886">
    <property type="term" value="C:plasma membrane"/>
    <property type="evidence" value="ECO:0007669"/>
    <property type="project" value="UniProtKB-SubCell"/>
</dbReference>
<dbReference type="CDD" id="cd06852">
    <property type="entry name" value="GT_MraY"/>
    <property type="match status" value="1"/>
</dbReference>
<feature type="binding site" evidence="9">
    <location>
        <position position="231"/>
    </location>
    <ligand>
        <name>Mg(2+)</name>
        <dbReference type="ChEBI" id="CHEBI:18420"/>
    </ligand>
</feature>
<feature type="transmembrane region" description="Helical" evidence="7">
    <location>
        <begin position="252"/>
        <end position="275"/>
    </location>
</feature>
<evidence type="ECO:0000313" key="11">
    <source>
        <dbReference type="Proteomes" id="UP000294902"/>
    </source>
</evidence>
<evidence type="ECO:0000256" key="1">
    <source>
        <dbReference type="ARBA" id="ARBA00004141"/>
    </source>
</evidence>
<gene>
    <name evidence="7" type="primary">mraY</name>
    <name evidence="10" type="ORF">EDC18_102292</name>
</gene>
<dbReference type="GO" id="GO:0046872">
    <property type="term" value="F:metal ion binding"/>
    <property type="evidence" value="ECO:0007669"/>
    <property type="project" value="UniProtKB-KW"/>
</dbReference>
<evidence type="ECO:0000256" key="8">
    <source>
        <dbReference type="NCBIfam" id="TIGR00445"/>
    </source>
</evidence>
<dbReference type="RefSeq" id="WP_165878471.1">
    <property type="nucleotide sequence ID" value="NZ_SMAL01000002.1"/>
</dbReference>
<keyword evidence="4 7" id="KW-0812">Transmembrane</keyword>
<dbReference type="PANTHER" id="PTHR22926:SF5">
    <property type="entry name" value="PHOSPHO-N-ACETYLMURAMOYL-PENTAPEPTIDE-TRANSFERASE HOMOLOG"/>
    <property type="match status" value="1"/>
</dbReference>
<evidence type="ECO:0000313" key="10">
    <source>
        <dbReference type="EMBL" id="TCT16275.1"/>
    </source>
</evidence>
<keyword evidence="7" id="KW-0573">Peptidoglycan synthesis</keyword>
<comment type="function">
    <text evidence="7">Catalyzes the initial step of the lipid cycle reactions in the biosynthesis of the cell wall peptidoglycan: transfers peptidoglycan precursor phospho-MurNAc-pentapeptide from UDP-MurNAc-pentapeptide onto the lipid carrier undecaprenyl phosphate, yielding undecaprenyl-pyrophosphoryl-MurNAc-pentapeptide, known as lipid I.</text>
</comment>
<sequence length="324" mass="36557">MLFYFITSLLITIIGMKLFIIFLTNTRFLKKKKSIDSSIKKDCIKELHKNKKNTLTMGGVVMNLVLFIMTIGYYIMTKEFLWLNMMIILYGIMGFVDDYIKIKKVRDGVTPKEKLLGLTGISFLVVLLLHLTNTMNTTIRIPFINSGLQLNIIVYSALILVILVATTNSFNITDGLDGLALGIAIIVLAFLGIVAWKVENSAILYTILTLAGTCIGTLFYNKHPAKIFIGDTGSLFLGGAIAIIMISLQIPLWILLILIICLWETITVILQLTSLRFRNKKVFKIAPYHHHLEKCGWQETKIVHTFCWITFICCIIGYLGLGHI</sequence>
<dbReference type="GO" id="GO:0008360">
    <property type="term" value="P:regulation of cell shape"/>
    <property type="evidence" value="ECO:0007669"/>
    <property type="project" value="UniProtKB-KW"/>
</dbReference>
<dbReference type="AlphaFoldDB" id="A0A4R3MMS7"/>
<feature type="transmembrane region" description="Helical" evidence="7">
    <location>
        <begin position="227"/>
        <end position="246"/>
    </location>
</feature>
<evidence type="ECO:0000256" key="6">
    <source>
        <dbReference type="ARBA" id="ARBA00023136"/>
    </source>
</evidence>
<feature type="transmembrane region" description="Helical" evidence="7">
    <location>
        <begin position="178"/>
        <end position="196"/>
    </location>
</feature>
<comment type="cofactor">
    <cofactor evidence="7 9">
        <name>Mg(2+)</name>
        <dbReference type="ChEBI" id="CHEBI:18420"/>
    </cofactor>
</comment>
<dbReference type="InterPro" id="IPR018480">
    <property type="entry name" value="PNAcMuramoyl-5peptid_Trfase_CS"/>
</dbReference>
<dbReference type="InterPro" id="IPR000715">
    <property type="entry name" value="Glycosyl_transferase_4"/>
</dbReference>
<comment type="catalytic activity">
    <reaction evidence="7">
        <text>UDP-N-acetyl-alpha-D-muramoyl-L-alanyl-gamma-D-glutamyl-meso-2,6-diaminopimeloyl-D-alanyl-D-alanine + di-trans,octa-cis-undecaprenyl phosphate = di-trans,octa-cis-undecaprenyl diphospho-N-acetyl-alpha-D-muramoyl-L-alanyl-D-glutamyl-meso-2,6-diaminopimeloyl-D-alanyl-D-alanine + UMP</text>
        <dbReference type="Rhea" id="RHEA:28386"/>
        <dbReference type="ChEBI" id="CHEBI:57865"/>
        <dbReference type="ChEBI" id="CHEBI:60392"/>
        <dbReference type="ChEBI" id="CHEBI:61386"/>
        <dbReference type="ChEBI" id="CHEBI:61387"/>
        <dbReference type="EC" id="2.7.8.13"/>
    </reaction>
</comment>
<feature type="transmembrane region" description="Helical" evidence="7">
    <location>
        <begin position="81"/>
        <end position="100"/>
    </location>
</feature>
<keyword evidence="5 7" id="KW-1133">Transmembrane helix</keyword>
<feature type="transmembrane region" description="Helical" evidence="7">
    <location>
        <begin position="115"/>
        <end position="132"/>
    </location>
</feature>
<dbReference type="InterPro" id="IPR003524">
    <property type="entry name" value="PNAcMuramoyl-5peptid_Trfase"/>
</dbReference>
<name>A0A4R3MMS7_9FIRM</name>
<protein>
    <recommendedName>
        <fullName evidence="7 8">Phospho-N-acetylmuramoyl-pentapeptide-transferase</fullName>
        <ecNumber evidence="7 8">2.7.8.13</ecNumber>
    </recommendedName>
    <alternativeName>
        <fullName evidence="7">UDP-MurNAc-pentapeptide phosphotransferase</fullName>
    </alternativeName>
</protein>
<keyword evidence="7" id="KW-0961">Cell wall biogenesis/degradation</keyword>
<feature type="transmembrane region" description="Helical" evidence="7">
    <location>
        <begin position="202"/>
        <end position="220"/>
    </location>
</feature>
<dbReference type="Pfam" id="PF00953">
    <property type="entry name" value="Glycos_transf_4"/>
    <property type="match status" value="1"/>
</dbReference>
<organism evidence="10 11">
    <name type="scientific">Natranaerovirga pectinivora</name>
    <dbReference type="NCBI Taxonomy" id="682400"/>
    <lineage>
        <taxon>Bacteria</taxon>
        <taxon>Bacillati</taxon>
        <taxon>Bacillota</taxon>
        <taxon>Clostridia</taxon>
        <taxon>Lachnospirales</taxon>
        <taxon>Natranaerovirgaceae</taxon>
        <taxon>Natranaerovirga</taxon>
    </lineage>
</organism>
<evidence type="ECO:0000256" key="2">
    <source>
        <dbReference type="ARBA" id="ARBA00005583"/>
    </source>
</evidence>
<dbReference type="GO" id="GO:0051301">
    <property type="term" value="P:cell division"/>
    <property type="evidence" value="ECO:0007669"/>
    <property type="project" value="UniProtKB-KW"/>
</dbReference>
<dbReference type="HAMAP" id="MF_00038">
    <property type="entry name" value="MraY"/>
    <property type="match status" value="1"/>
</dbReference>
<feature type="transmembrane region" description="Helical" evidence="7">
    <location>
        <begin position="55"/>
        <end position="75"/>
    </location>
</feature>
<feature type="binding site" evidence="9">
    <location>
        <position position="171"/>
    </location>
    <ligand>
        <name>Mg(2+)</name>
        <dbReference type="ChEBI" id="CHEBI:18420"/>
    </ligand>
</feature>
<evidence type="ECO:0000256" key="7">
    <source>
        <dbReference type="HAMAP-Rule" id="MF_00038"/>
    </source>
</evidence>
<dbReference type="NCBIfam" id="TIGR00445">
    <property type="entry name" value="mraY"/>
    <property type="match status" value="1"/>
</dbReference>
<proteinExistence type="inferred from homology"/>
<keyword evidence="3 7" id="KW-0808">Transferase</keyword>